<accession>A0A0F9HAQ7</accession>
<dbReference type="EMBL" id="LAZR01015618">
    <property type="protein sequence ID" value="KKM08135.1"/>
    <property type="molecule type" value="Genomic_DNA"/>
</dbReference>
<gene>
    <name evidence="1" type="ORF">LCGC14_1726960</name>
</gene>
<name>A0A0F9HAQ7_9ZZZZ</name>
<organism evidence="1">
    <name type="scientific">marine sediment metagenome</name>
    <dbReference type="NCBI Taxonomy" id="412755"/>
    <lineage>
        <taxon>unclassified sequences</taxon>
        <taxon>metagenomes</taxon>
        <taxon>ecological metagenomes</taxon>
    </lineage>
</organism>
<reference evidence="1" key="1">
    <citation type="journal article" date="2015" name="Nature">
        <title>Complex archaea that bridge the gap between prokaryotes and eukaryotes.</title>
        <authorList>
            <person name="Spang A."/>
            <person name="Saw J.H."/>
            <person name="Jorgensen S.L."/>
            <person name="Zaremba-Niedzwiedzka K."/>
            <person name="Martijn J."/>
            <person name="Lind A.E."/>
            <person name="van Eijk R."/>
            <person name="Schleper C."/>
            <person name="Guy L."/>
            <person name="Ettema T.J."/>
        </authorList>
    </citation>
    <scope>NUCLEOTIDE SEQUENCE</scope>
</reference>
<sequence>MSSPECEKLNAKTAEWNIIYPFMEWLGEQGLFLARHETEEEALAKGNVWKDGSANTFPYPIHAGKRIGGLLYEYFGVDPAKLDRERKALLESIREAES</sequence>
<dbReference type="AlphaFoldDB" id="A0A0F9HAQ7"/>
<protein>
    <submittedName>
        <fullName evidence="1">Uncharacterized protein</fullName>
    </submittedName>
</protein>
<evidence type="ECO:0000313" key="1">
    <source>
        <dbReference type="EMBL" id="KKM08135.1"/>
    </source>
</evidence>
<proteinExistence type="predicted"/>
<comment type="caution">
    <text evidence="1">The sequence shown here is derived from an EMBL/GenBank/DDBJ whole genome shotgun (WGS) entry which is preliminary data.</text>
</comment>